<dbReference type="SUPFAM" id="SSF81383">
    <property type="entry name" value="F-box domain"/>
    <property type="match status" value="1"/>
</dbReference>
<protein>
    <recommendedName>
        <fullName evidence="1">F-box domain-containing protein</fullName>
    </recommendedName>
</protein>
<dbReference type="InterPro" id="IPR036047">
    <property type="entry name" value="F-box-like_dom_sf"/>
</dbReference>
<dbReference type="PANTHER" id="PTHR34223:SF22">
    <property type="entry name" value="OS11G0208300 PROTEIN"/>
    <property type="match status" value="1"/>
</dbReference>
<dbReference type="PANTHER" id="PTHR34223">
    <property type="entry name" value="OS11G0201299 PROTEIN"/>
    <property type="match status" value="1"/>
</dbReference>
<reference evidence="2" key="1">
    <citation type="journal article" date="2019" name="BMC Genomics">
        <title>A new reference genome for Sorghum bicolor reveals high levels of sequence similarity between sweet and grain genotypes: implications for the genetics of sugar metabolism.</title>
        <authorList>
            <person name="Cooper E.A."/>
            <person name="Brenton Z.W."/>
            <person name="Flinn B.S."/>
            <person name="Jenkins J."/>
            <person name="Shu S."/>
            <person name="Flowers D."/>
            <person name="Luo F."/>
            <person name="Wang Y."/>
            <person name="Xia P."/>
            <person name="Barry K."/>
            <person name="Daum C."/>
            <person name="Lipzen A."/>
            <person name="Yoshinaga Y."/>
            <person name="Schmutz J."/>
            <person name="Saski C."/>
            <person name="Vermerris W."/>
            <person name="Kresovich S."/>
        </authorList>
    </citation>
    <scope>NUCLEOTIDE SEQUENCE</scope>
</reference>
<dbReference type="InterPro" id="IPR001810">
    <property type="entry name" value="F-box_dom"/>
</dbReference>
<dbReference type="Proteomes" id="UP000807115">
    <property type="component" value="Chromosome 7"/>
</dbReference>
<evidence type="ECO:0000313" key="2">
    <source>
        <dbReference type="EMBL" id="KAG0523349.1"/>
    </source>
</evidence>
<gene>
    <name evidence="2" type="ORF">BDA96_07G116300</name>
</gene>
<dbReference type="InterPro" id="IPR053781">
    <property type="entry name" value="F-box_AtFBL13-like"/>
</dbReference>
<dbReference type="InterPro" id="IPR053197">
    <property type="entry name" value="F-box_SCFL_complex_component"/>
</dbReference>
<evidence type="ECO:0000259" key="1">
    <source>
        <dbReference type="PROSITE" id="PS50181"/>
    </source>
</evidence>
<dbReference type="SUPFAM" id="SSF52047">
    <property type="entry name" value="RNI-like"/>
    <property type="match status" value="1"/>
</dbReference>
<dbReference type="Gene3D" id="1.20.1280.50">
    <property type="match status" value="1"/>
</dbReference>
<organism evidence="2 3">
    <name type="scientific">Sorghum bicolor</name>
    <name type="common">Sorghum</name>
    <name type="synonym">Sorghum vulgare</name>
    <dbReference type="NCBI Taxonomy" id="4558"/>
    <lineage>
        <taxon>Eukaryota</taxon>
        <taxon>Viridiplantae</taxon>
        <taxon>Streptophyta</taxon>
        <taxon>Embryophyta</taxon>
        <taxon>Tracheophyta</taxon>
        <taxon>Spermatophyta</taxon>
        <taxon>Magnoliopsida</taxon>
        <taxon>Liliopsida</taxon>
        <taxon>Poales</taxon>
        <taxon>Poaceae</taxon>
        <taxon>PACMAD clade</taxon>
        <taxon>Panicoideae</taxon>
        <taxon>Andropogonodae</taxon>
        <taxon>Andropogoneae</taxon>
        <taxon>Sorghinae</taxon>
        <taxon>Sorghum</taxon>
    </lineage>
</organism>
<dbReference type="AlphaFoldDB" id="A0A921QJF2"/>
<name>A0A921QJF2_SORBI</name>
<dbReference type="PROSITE" id="PS50181">
    <property type="entry name" value="FBOX"/>
    <property type="match status" value="1"/>
</dbReference>
<feature type="domain" description="F-box" evidence="1">
    <location>
        <begin position="25"/>
        <end position="71"/>
    </location>
</feature>
<dbReference type="EMBL" id="CM027686">
    <property type="protein sequence ID" value="KAG0523349.1"/>
    <property type="molecule type" value="Genomic_DNA"/>
</dbReference>
<dbReference type="Pfam" id="PF00646">
    <property type="entry name" value="F-box"/>
    <property type="match status" value="1"/>
</dbReference>
<accession>A0A921QJF2</accession>
<reference evidence="2" key="2">
    <citation type="submission" date="2020-10" db="EMBL/GenBank/DDBJ databases">
        <authorList>
            <person name="Cooper E.A."/>
            <person name="Brenton Z.W."/>
            <person name="Flinn B.S."/>
            <person name="Jenkins J."/>
            <person name="Shu S."/>
            <person name="Flowers D."/>
            <person name="Luo F."/>
            <person name="Wang Y."/>
            <person name="Xia P."/>
            <person name="Barry K."/>
            <person name="Daum C."/>
            <person name="Lipzen A."/>
            <person name="Yoshinaga Y."/>
            <person name="Schmutz J."/>
            <person name="Saski C."/>
            <person name="Vermerris W."/>
            <person name="Kresovich S."/>
        </authorList>
    </citation>
    <scope>NUCLEOTIDE SEQUENCE</scope>
</reference>
<sequence>MAPLTRRRKQQEEALAAAAPVIALADRLSALPSDVLPQILSFLPAHEALRTCVLARTWRNLWKEKRIFPTRLLITAAFEDPAVQEDVPGFVDRLLDLRLREIKDAPLESCEIRFGCCKPLASQNLTRLELANIAFREVDGGGEPDFSSCPVLEDMELVDCLLSAPMTSHSLKRLTVRRCKFWNCCRIRVPRLVSLRLETLTDRGPQLDSMPLLVAKLE</sequence>
<comment type="caution">
    <text evidence="2">The sequence shown here is derived from an EMBL/GenBank/DDBJ whole genome shotgun (WGS) entry which is preliminary data.</text>
</comment>
<evidence type="ECO:0000313" key="3">
    <source>
        <dbReference type="Proteomes" id="UP000807115"/>
    </source>
</evidence>
<proteinExistence type="predicted"/>
<dbReference type="CDD" id="cd22160">
    <property type="entry name" value="F-box_AtFBL13-like"/>
    <property type="match status" value="1"/>
</dbReference>
<dbReference type="SMART" id="SM00256">
    <property type="entry name" value="FBOX"/>
    <property type="match status" value="1"/>
</dbReference>